<name>Q5KDS0_CRYD1</name>
<dbReference type="VEuPathDB" id="FungiDB:CNG03000"/>
<dbReference type="PANTHER" id="PTHR21308:SF8">
    <property type="entry name" value="PHYTANOYL-COA DIOXYGENASE FAMILY PROTEIN (AFU_ORTHOLOGUE AFUA_2G09620)"/>
    <property type="match status" value="1"/>
</dbReference>
<proteinExistence type="predicted"/>
<gene>
    <name evidence="1" type="ordered locus">CNG03000</name>
</gene>
<dbReference type="EMBL" id="AE017347">
    <property type="protein sequence ID" value="AAW44685.1"/>
    <property type="molecule type" value="Genomic_DNA"/>
</dbReference>
<dbReference type="RefSeq" id="XP_571992.1">
    <property type="nucleotide sequence ID" value="XM_571992.2"/>
</dbReference>
<dbReference type="Pfam" id="PF05721">
    <property type="entry name" value="PhyH"/>
    <property type="match status" value="1"/>
</dbReference>
<dbReference type="STRING" id="214684.Q5KDS0"/>
<accession>Q5KDS0</accession>
<dbReference type="OMA" id="DYHLGFL"/>
<dbReference type="eggNOG" id="ENOG502QW00">
    <property type="taxonomic scope" value="Eukaryota"/>
</dbReference>
<dbReference type="SUPFAM" id="SSF51197">
    <property type="entry name" value="Clavaminate synthase-like"/>
    <property type="match status" value="1"/>
</dbReference>
<dbReference type="AlphaFoldDB" id="Q5KDS0"/>
<dbReference type="KEGG" id="cne:CNG03000"/>
<organism evidence="1 2">
    <name type="scientific">Cryptococcus deneoformans (strain JEC21 / ATCC MYA-565)</name>
    <name type="common">Cryptococcus neoformans var. neoformans serotype D</name>
    <dbReference type="NCBI Taxonomy" id="214684"/>
    <lineage>
        <taxon>Eukaryota</taxon>
        <taxon>Fungi</taxon>
        <taxon>Dikarya</taxon>
        <taxon>Basidiomycota</taxon>
        <taxon>Agaricomycotina</taxon>
        <taxon>Tremellomycetes</taxon>
        <taxon>Tremellales</taxon>
        <taxon>Cryptococcaceae</taxon>
        <taxon>Cryptococcus</taxon>
        <taxon>Cryptococcus neoformans species complex</taxon>
    </lineage>
</organism>
<dbReference type="GeneID" id="3258646"/>
<evidence type="ECO:0008006" key="3">
    <source>
        <dbReference type="Google" id="ProtNLM"/>
    </source>
</evidence>
<dbReference type="GO" id="GO:0001561">
    <property type="term" value="P:fatty acid alpha-oxidation"/>
    <property type="evidence" value="ECO:0007669"/>
    <property type="project" value="InterPro"/>
</dbReference>
<dbReference type="PaxDb" id="214684-Q5KDS0"/>
<accession>Q55PN6</accession>
<evidence type="ECO:0000313" key="2">
    <source>
        <dbReference type="Proteomes" id="UP000002149"/>
    </source>
</evidence>
<dbReference type="InterPro" id="IPR047128">
    <property type="entry name" value="PhyH"/>
</dbReference>
<dbReference type="OrthoDB" id="187894at2759"/>
<protein>
    <recommendedName>
        <fullName evidence="3">Phytanoyl-CoA dioxygenase</fullName>
    </recommendedName>
</protein>
<dbReference type="Gene3D" id="2.60.120.620">
    <property type="entry name" value="q2cbj1_9rhob like domain"/>
    <property type="match status" value="1"/>
</dbReference>
<dbReference type="HOGENOM" id="CLU_063392_0_0_1"/>
<dbReference type="Proteomes" id="UP000002149">
    <property type="component" value="Chromosome 7"/>
</dbReference>
<sequence length="394" mass="44212">MRVQTRTRLLQPFPKQEIERFGTICGQVTNASDYPLSVDVVNNVVIYAGDQLRQSLKKGIQVKEDIMAEFHQCLSSGPGILVIRGFVKDLDVIRRTNSVFSDIIQKEKEHAKGDHFAPAGNNDRIWNSFQKHAVADPSSFVEYYANELLDLVAEAWLGPGYQVAAQTNVIRPGGKAQEPHRDYHLGFQSEQVASRFPIASQIASAMLTLQGAVAHSPMPLRSGPTQLLPYSQQFDHGYLAYRRPEFVEFFHKYMVQNELEVGDAIFFNPALFHAAGENQTTDMYRIGNLLQISACWSKPMETVDRMSIIRAAWSHVQQYIAKAEGGVAASSSQALLKAICDGYSFPTNLDRDPPPADSHCPKTQLDCVTNGLIENWSRERLAEVLDELDWKRRA</sequence>
<dbReference type="GO" id="GO:0048244">
    <property type="term" value="F:phytanoyl-CoA dioxygenase activity"/>
    <property type="evidence" value="ECO:0007669"/>
    <property type="project" value="InterPro"/>
</dbReference>
<reference evidence="1 2" key="1">
    <citation type="journal article" date="2005" name="Science">
        <title>The genome of the basidiomycetous yeast and human pathogen Cryptococcus neoformans.</title>
        <authorList>
            <person name="Loftus B.J."/>
            <person name="Fung E."/>
            <person name="Roncaglia P."/>
            <person name="Rowley D."/>
            <person name="Amedeo P."/>
            <person name="Bruno D."/>
            <person name="Vamathevan J."/>
            <person name="Miranda M."/>
            <person name="Anderson I.J."/>
            <person name="Fraser J.A."/>
            <person name="Allen J.E."/>
            <person name="Bosdet I.E."/>
            <person name="Brent M.R."/>
            <person name="Chiu R."/>
            <person name="Doering T.L."/>
            <person name="Donlin M.J."/>
            <person name="D'Souza C.A."/>
            <person name="Fox D.S."/>
            <person name="Grinberg V."/>
            <person name="Fu J."/>
            <person name="Fukushima M."/>
            <person name="Haas B.J."/>
            <person name="Huang J.C."/>
            <person name="Janbon G."/>
            <person name="Jones S.J."/>
            <person name="Koo H.L."/>
            <person name="Krzywinski M.I."/>
            <person name="Kwon-Chung J.K."/>
            <person name="Lengeler K.B."/>
            <person name="Maiti R."/>
            <person name="Marra M.A."/>
            <person name="Marra R.E."/>
            <person name="Mathewson C.A."/>
            <person name="Mitchell T.G."/>
            <person name="Pertea M."/>
            <person name="Riggs F.R."/>
            <person name="Salzberg S.L."/>
            <person name="Schein J.E."/>
            <person name="Shvartsbeyn A."/>
            <person name="Shin H."/>
            <person name="Shumway M."/>
            <person name="Specht C.A."/>
            <person name="Suh B.B."/>
            <person name="Tenney A."/>
            <person name="Utterback T.R."/>
            <person name="Wickes B.L."/>
            <person name="Wortman J.R."/>
            <person name="Wye N.H."/>
            <person name="Kronstad J.W."/>
            <person name="Lodge J.K."/>
            <person name="Heitman J."/>
            <person name="Davis R.W."/>
            <person name="Fraser C.M."/>
            <person name="Hyman R.W."/>
        </authorList>
    </citation>
    <scope>NUCLEOTIDE SEQUENCE [LARGE SCALE GENOMIC DNA]</scope>
    <source>
        <strain evidence="2">JEC21 / ATCC MYA-565</strain>
    </source>
</reference>
<dbReference type="InParanoid" id="Q5KDS0"/>
<evidence type="ECO:0000313" key="1">
    <source>
        <dbReference type="EMBL" id="AAW44685.1"/>
    </source>
</evidence>
<keyword evidence="2" id="KW-1185">Reference proteome</keyword>
<dbReference type="InterPro" id="IPR008775">
    <property type="entry name" value="Phytyl_CoA_dOase-like"/>
</dbReference>
<dbReference type="PANTHER" id="PTHR21308">
    <property type="entry name" value="PHYTANOYL-COA ALPHA-HYDROXYLASE"/>
    <property type="match status" value="1"/>
</dbReference>